<reference evidence="2" key="1">
    <citation type="submission" date="2021-10" db="EMBL/GenBank/DDBJ databases">
        <title>Melipona bicolor Genome sequencing and assembly.</title>
        <authorList>
            <person name="Araujo N.S."/>
            <person name="Arias M.C."/>
        </authorList>
    </citation>
    <scope>NUCLEOTIDE SEQUENCE</scope>
    <source>
        <strain evidence="2">USP_2M_L1-L4_2017</strain>
        <tissue evidence="2">Whole body</tissue>
    </source>
</reference>
<evidence type="ECO:0000313" key="3">
    <source>
        <dbReference type="Proteomes" id="UP001177670"/>
    </source>
</evidence>
<evidence type="ECO:0000256" key="1">
    <source>
        <dbReference type="SAM" id="MobiDB-lite"/>
    </source>
</evidence>
<sequence>EYRVKRRFRCACVQRKLFRTKKREKPGPSKAKARYENSEEEQTGKGDTVSESEFCLRLYPKKQVCEQCYR</sequence>
<protein>
    <submittedName>
        <fullName evidence="2">Uncharacterized protein</fullName>
    </submittedName>
</protein>
<dbReference type="AlphaFoldDB" id="A0AA40FVS9"/>
<dbReference type="EMBL" id="JAHYIQ010000014">
    <property type="protein sequence ID" value="KAK1126297.1"/>
    <property type="molecule type" value="Genomic_DNA"/>
</dbReference>
<feature type="non-terminal residue" evidence="2">
    <location>
        <position position="1"/>
    </location>
</feature>
<gene>
    <name evidence="2" type="ORF">K0M31_004925</name>
</gene>
<feature type="region of interest" description="Disordered" evidence="1">
    <location>
        <begin position="21"/>
        <end position="47"/>
    </location>
</feature>
<accession>A0AA40FVS9</accession>
<dbReference type="Proteomes" id="UP001177670">
    <property type="component" value="Unassembled WGS sequence"/>
</dbReference>
<proteinExistence type="predicted"/>
<name>A0AA40FVS9_9HYME</name>
<keyword evidence="3" id="KW-1185">Reference proteome</keyword>
<evidence type="ECO:0000313" key="2">
    <source>
        <dbReference type="EMBL" id="KAK1126297.1"/>
    </source>
</evidence>
<comment type="caution">
    <text evidence="2">The sequence shown here is derived from an EMBL/GenBank/DDBJ whole genome shotgun (WGS) entry which is preliminary data.</text>
</comment>
<organism evidence="2 3">
    <name type="scientific">Melipona bicolor</name>
    <dbReference type="NCBI Taxonomy" id="60889"/>
    <lineage>
        <taxon>Eukaryota</taxon>
        <taxon>Metazoa</taxon>
        <taxon>Ecdysozoa</taxon>
        <taxon>Arthropoda</taxon>
        <taxon>Hexapoda</taxon>
        <taxon>Insecta</taxon>
        <taxon>Pterygota</taxon>
        <taxon>Neoptera</taxon>
        <taxon>Endopterygota</taxon>
        <taxon>Hymenoptera</taxon>
        <taxon>Apocrita</taxon>
        <taxon>Aculeata</taxon>
        <taxon>Apoidea</taxon>
        <taxon>Anthophila</taxon>
        <taxon>Apidae</taxon>
        <taxon>Melipona</taxon>
    </lineage>
</organism>